<feature type="region of interest" description="Disordered" evidence="2">
    <location>
        <begin position="108"/>
        <end position="177"/>
    </location>
</feature>
<proteinExistence type="inferred from homology"/>
<gene>
    <name evidence="4" type="ORF">DSPE1174_LOCUS20357</name>
</gene>
<dbReference type="InterPro" id="IPR038898">
    <property type="entry name" value="BROX"/>
</dbReference>
<dbReference type="AlphaFoldDB" id="A0A7S2D9J5"/>
<feature type="compositionally biased region" description="Basic and acidic residues" evidence="2">
    <location>
        <begin position="119"/>
        <end position="133"/>
    </location>
</feature>
<feature type="domain" description="BRO1" evidence="3">
    <location>
        <begin position="23"/>
        <end position="495"/>
    </location>
</feature>
<evidence type="ECO:0000259" key="3">
    <source>
        <dbReference type="PROSITE" id="PS51180"/>
    </source>
</evidence>
<dbReference type="InterPro" id="IPR038499">
    <property type="entry name" value="BRO1_sf"/>
</dbReference>
<name>A0A7S2D9J5_9STRA</name>
<protein>
    <recommendedName>
        <fullName evidence="3">BRO1 domain-containing protein</fullName>
    </recommendedName>
</protein>
<dbReference type="PANTHER" id="PTHR23032">
    <property type="entry name" value="BRO1 DOMAIN-CONTAINING PROTEIN BROX"/>
    <property type="match status" value="1"/>
</dbReference>
<feature type="compositionally biased region" description="Low complexity" evidence="2">
    <location>
        <begin position="147"/>
        <end position="159"/>
    </location>
</feature>
<evidence type="ECO:0000256" key="1">
    <source>
        <dbReference type="ARBA" id="ARBA00008901"/>
    </source>
</evidence>
<reference evidence="4" key="1">
    <citation type="submission" date="2021-01" db="EMBL/GenBank/DDBJ databases">
        <authorList>
            <person name="Corre E."/>
            <person name="Pelletier E."/>
            <person name="Niang G."/>
            <person name="Scheremetjew M."/>
            <person name="Finn R."/>
            <person name="Kale V."/>
            <person name="Holt S."/>
            <person name="Cochrane G."/>
            <person name="Meng A."/>
            <person name="Brown T."/>
            <person name="Cohen L."/>
        </authorList>
    </citation>
    <scope>NUCLEOTIDE SEQUENCE</scope>
    <source>
        <strain evidence="4">CCMP1381</strain>
    </source>
</reference>
<sequence length="503" mass="54148">MAARGSVPSIPSGKAMPSMPLVPSSFLPTAPHPKTTPDIDFETELRPCIIKGKESQVKALLDQLTECRRTAVMTLDPTRTVVSQDAIITDAVKYLGLVKGFRGLSTAVPAPSASGAGASEEKKEESSSKDERVPALASLGDGTKTNAAGGDEAADSSSATGKKKGTVELKAKSSSADDGSLRRMMPFLWRDLGDSDGASFRMGDTMLEEASVMVAMAQVLLQKAKSEVLNESSMLDIFHSLRKAAGAVEAALNVVREANAPGDEVPDDLKANMIDTLMQISMAQAQHVTIRKAQMQVGKNAAITHNLIARICHDTAERYKAMERIVARLVGNPKKPNNVAKYFVAHMRYKQLYFLGMGYSMLGMQRIGQDDDVGCASGIRNLMTATDCFDKAQVAANAFCDSARTIVYVDTGMINMQLDECRGMVQGVLDKAKKSNETVFFKPIPDKPDALPDRMSNIRQEALVEIGVNPLWTEAMYACFDPSKAPDLGIGKVPDEIDCCPVS</sequence>
<dbReference type="EMBL" id="HBGS01039517">
    <property type="protein sequence ID" value="CAD9448146.1"/>
    <property type="molecule type" value="Transcribed_RNA"/>
</dbReference>
<comment type="similarity">
    <text evidence="1">Belongs to the BROX family.</text>
</comment>
<dbReference type="InterPro" id="IPR004328">
    <property type="entry name" value="BRO1_dom"/>
</dbReference>
<evidence type="ECO:0000256" key="2">
    <source>
        <dbReference type="SAM" id="MobiDB-lite"/>
    </source>
</evidence>
<dbReference type="Gene3D" id="1.25.40.280">
    <property type="entry name" value="alix/aip1 like domains"/>
    <property type="match status" value="1"/>
</dbReference>
<dbReference type="SMART" id="SM01041">
    <property type="entry name" value="BRO1"/>
    <property type="match status" value="1"/>
</dbReference>
<feature type="region of interest" description="Disordered" evidence="2">
    <location>
        <begin position="1"/>
        <end position="35"/>
    </location>
</feature>
<accession>A0A7S2D9J5</accession>
<dbReference type="PANTHER" id="PTHR23032:SF13">
    <property type="entry name" value="BRO1 DOMAIN-CONTAINING PROTEIN BROX"/>
    <property type="match status" value="1"/>
</dbReference>
<dbReference type="PROSITE" id="PS51180">
    <property type="entry name" value="BRO1"/>
    <property type="match status" value="1"/>
</dbReference>
<evidence type="ECO:0000313" key="4">
    <source>
        <dbReference type="EMBL" id="CAD9448146.1"/>
    </source>
</evidence>
<feature type="compositionally biased region" description="Low complexity" evidence="2">
    <location>
        <begin position="109"/>
        <end position="118"/>
    </location>
</feature>
<organism evidence="4">
    <name type="scientific">Octactis speculum</name>
    <dbReference type="NCBI Taxonomy" id="3111310"/>
    <lineage>
        <taxon>Eukaryota</taxon>
        <taxon>Sar</taxon>
        <taxon>Stramenopiles</taxon>
        <taxon>Ochrophyta</taxon>
        <taxon>Dictyochophyceae</taxon>
        <taxon>Dictyochales</taxon>
        <taxon>Dictyochaceae</taxon>
        <taxon>Octactis</taxon>
    </lineage>
</organism>
<dbReference type="Pfam" id="PF03097">
    <property type="entry name" value="BRO1"/>
    <property type="match status" value="1"/>
</dbReference>